<dbReference type="EMBL" id="LXQA010094767">
    <property type="protein sequence ID" value="MCI15037.1"/>
    <property type="molecule type" value="Genomic_DNA"/>
</dbReference>
<dbReference type="AlphaFoldDB" id="A0A392PTQ2"/>
<feature type="region of interest" description="Disordered" evidence="1">
    <location>
        <begin position="1"/>
        <end position="32"/>
    </location>
</feature>
<evidence type="ECO:0000313" key="2">
    <source>
        <dbReference type="EMBL" id="MCI15037.1"/>
    </source>
</evidence>
<keyword evidence="3" id="KW-1185">Reference proteome</keyword>
<protein>
    <submittedName>
        <fullName evidence="2">Uncharacterized protein</fullName>
    </submittedName>
</protein>
<sequence length="55" mass="6194">MMKPLKENEETAKPLSHLRRRRKALPPLSPSPAKLFAASLASVIELTTDYTCDRN</sequence>
<name>A0A392PTQ2_9FABA</name>
<proteinExistence type="predicted"/>
<dbReference type="Proteomes" id="UP000265520">
    <property type="component" value="Unassembled WGS sequence"/>
</dbReference>
<evidence type="ECO:0000313" key="3">
    <source>
        <dbReference type="Proteomes" id="UP000265520"/>
    </source>
</evidence>
<comment type="caution">
    <text evidence="2">The sequence shown here is derived from an EMBL/GenBank/DDBJ whole genome shotgun (WGS) entry which is preliminary data.</text>
</comment>
<reference evidence="2 3" key="1">
    <citation type="journal article" date="2018" name="Front. Plant Sci.">
        <title>Red Clover (Trifolium pratense) and Zigzag Clover (T. medium) - A Picture of Genomic Similarities and Differences.</title>
        <authorList>
            <person name="Dluhosova J."/>
            <person name="Istvanek J."/>
            <person name="Nedelnik J."/>
            <person name="Repkova J."/>
        </authorList>
    </citation>
    <scope>NUCLEOTIDE SEQUENCE [LARGE SCALE GENOMIC DNA]</scope>
    <source>
        <strain evidence="3">cv. 10/8</strain>
        <tissue evidence="2">Leaf</tissue>
    </source>
</reference>
<evidence type="ECO:0000256" key="1">
    <source>
        <dbReference type="SAM" id="MobiDB-lite"/>
    </source>
</evidence>
<feature type="compositionally biased region" description="Basic and acidic residues" evidence="1">
    <location>
        <begin position="1"/>
        <end position="12"/>
    </location>
</feature>
<organism evidence="2 3">
    <name type="scientific">Trifolium medium</name>
    <dbReference type="NCBI Taxonomy" id="97028"/>
    <lineage>
        <taxon>Eukaryota</taxon>
        <taxon>Viridiplantae</taxon>
        <taxon>Streptophyta</taxon>
        <taxon>Embryophyta</taxon>
        <taxon>Tracheophyta</taxon>
        <taxon>Spermatophyta</taxon>
        <taxon>Magnoliopsida</taxon>
        <taxon>eudicotyledons</taxon>
        <taxon>Gunneridae</taxon>
        <taxon>Pentapetalae</taxon>
        <taxon>rosids</taxon>
        <taxon>fabids</taxon>
        <taxon>Fabales</taxon>
        <taxon>Fabaceae</taxon>
        <taxon>Papilionoideae</taxon>
        <taxon>50 kb inversion clade</taxon>
        <taxon>NPAAA clade</taxon>
        <taxon>Hologalegina</taxon>
        <taxon>IRL clade</taxon>
        <taxon>Trifolieae</taxon>
        <taxon>Trifolium</taxon>
    </lineage>
</organism>
<accession>A0A392PTQ2</accession>